<keyword evidence="2" id="KW-1185">Reference proteome</keyword>
<accession>A0ACB7CBQ6</accession>
<dbReference type="Proteomes" id="UP000768646">
    <property type="component" value="Unassembled WGS sequence"/>
</dbReference>
<reference evidence="1 2" key="1">
    <citation type="journal article" date="2021" name="Commun. Biol.">
        <title>Genomic insights into the host specific adaptation of the Pneumocystis genus.</title>
        <authorList>
            <person name="Cisse O.H."/>
            <person name="Ma L."/>
            <person name="Dekker J.P."/>
            <person name="Khil P.P."/>
            <person name="Youn J.-H."/>
            <person name="Brenchley J.M."/>
            <person name="Blair R."/>
            <person name="Pahar B."/>
            <person name="Chabe M."/>
            <person name="Van Rompay K.K.A."/>
            <person name="Keesler R."/>
            <person name="Sukura A."/>
            <person name="Hirsch V."/>
            <person name="Kutty G."/>
            <person name="Liu Y."/>
            <person name="Peng L."/>
            <person name="Chen J."/>
            <person name="Song J."/>
            <person name="Weissenbacher-Lang C."/>
            <person name="Xu J."/>
            <person name="Upham N.S."/>
            <person name="Stajich J.E."/>
            <person name="Cuomo C.A."/>
            <person name="Cushion M.T."/>
            <person name="Kovacs J.A."/>
        </authorList>
    </citation>
    <scope>NUCLEOTIDE SEQUENCE [LARGE SCALE GENOMIC DNA]</scope>
    <source>
        <strain evidence="1 2">RABM</strain>
    </source>
</reference>
<sequence>MDNKGRGWIESGRGTRAVSLFSRQKSIRNVSNKGRSQNEETNKQYDVEARQKRFEKTLSKNRYEELKPEREREREEATKLGLIDDPNKPKRLHQALTFVGTCQDMCPLFEREEREYQKNLERWEINPLTGRVDKNLAVKAFHRSAAGNEQVLPSDVRPPHVLKSTLDYLIDRIVCGGDSLSETHSFVRDRTRSIRQDFTFQNSRGLEAVECHERIARYHILCLHQLCEVKNFSQQQENEQLQKVLQSLIEFYDDLRRLNIQCPHESEFRAYHILSRIQDPDIIRQTQTLPQELFFSFPIQHSLKLYALVQRNNERIGIHKIPNTEAAQNLFTRFFKLIASKKTTYLMACSVEMHFADIRKGALKAMRRSYLANHSPFPIDELAEMLGCDNVEEAAINCESYGLTINRDASGHPVSVYIHRSSPWDENRPSIKQKFSKRLVETKRGSQSFSDVINGVSNDPYPIHSLSTFKKSINKKSKLPNSHVDSNKSFFRSLESNISKETNKQLESSIFVSKKPLNNNKEISFDVKFKDSNNNDTLNHNNDKDLVSLSNDQSKFPKISQDIHPCNIEVESNFSESLKPDSQIKNLFSNKHFYDLSNNVSQNSCKFENILENKEKKKLTKEEFLEILNTFFLKMMNHQIKTIIALIKEKFKYFEEKRNEIINDFSLEIMGSLILESIFEVVFECIAENINKKNSLKNIFKIIKDKYRTRKQKRQQLEQIKAEKEQKLFQYYSALKKVDIINTKSKNKGGKMHRFLNRKTDENMAEALEKAHHHINELWKNEDLADILVSRVNHIFEMSSNFWQLLIFSSNYETSTSFWLRQKFELKNDSSKFFRKLTLDFGLNIEIIMPMFNVLEKNYYKYIGAVVFECSFTGYQDLPLLNQWNFWKHHLHTLIQSIPCENTFKFPLLIIYWIDPETDIQLDMLFDIPLLKKKQTGLTNVEFFKISSIEETSLQNIFERLFSYVSSDSTNYSSKDFKGIKRLKLDTDVLDKTENDIALFAKTSQNMKRKIRRRNAFSFCAKKMPEESCLTNKKDSFHSSTSLIKPVSIQKLYDNIEAARKLLTP</sequence>
<proteinExistence type="predicted"/>
<name>A0ACB7CBQ6_9ASCO</name>
<dbReference type="EMBL" id="JABTEG010000009">
    <property type="protein sequence ID" value="KAG4304358.1"/>
    <property type="molecule type" value="Genomic_DNA"/>
</dbReference>
<comment type="caution">
    <text evidence="1">The sequence shown here is derived from an EMBL/GenBank/DDBJ whole genome shotgun (WGS) entry which is preliminary data.</text>
</comment>
<protein>
    <submittedName>
        <fullName evidence="1">Uncharacterized protein</fullName>
    </submittedName>
</protein>
<evidence type="ECO:0000313" key="1">
    <source>
        <dbReference type="EMBL" id="KAG4304358.1"/>
    </source>
</evidence>
<gene>
    <name evidence="1" type="ORF">PORY_002333</name>
</gene>
<evidence type="ECO:0000313" key="2">
    <source>
        <dbReference type="Proteomes" id="UP000768646"/>
    </source>
</evidence>
<organism evidence="1 2">
    <name type="scientific">Pneumocystis oryctolagi</name>
    <dbReference type="NCBI Taxonomy" id="42067"/>
    <lineage>
        <taxon>Eukaryota</taxon>
        <taxon>Fungi</taxon>
        <taxon>Dikarya</taxon>
        <taxon>Ascomycota</taxon>
        <taxon>Taphrinomycotina</taxon>
        <taxon>Pneumocystomycetes</taxon>
        <taxon>Pneumocystaceae</taxon>
        <taxon>Pneumocystis</taxon>
    </lineage>
</organism>